<keyword evidence="2" id="KW-1185">Reference proteome</keyword>
<accession>A0ACC1BPN5</accession>
<gene>
    <name evidence="1" type="ORF">Patl1_05251</name>
</gene>
<dbReference type="Proteomes" id="UP001164250">
    <property type="component" value="Chromosome 3"/>
</dbReference>
<organism evidence="1 2">
    <name type="scientific">Pistacia atlantica</name>
    <dbReference type="NCBI Taxonomy" id="434234"/>
    <lineage>
        <taxon>Eukaryota</taxon>
        <taxon>Viridiplantae</taxon>
        <taxon>Streptophyta</taxon>
        <taxon>Embryophyta</taxon>
        <taxon>Tracheophyta</taxon>
        <taxon>Spermatophyta</taxon>
        <taxon>Magnoliopsida</taxon>
        <taxon>eudicotyledons</taxon>
        <taxon>Gunneridae</taxon>
        <taxon>Pentapetalae</taxon>
        <taxon>rosids</taxon>
        <taxon>malvids</taxon>
        <taxon>Sapindales</taxon>
        <taxon>Anacardiaceae</taxon>
        <taxon>Pistacia</taxon>
    </lineage>
</organism>
<evidence type="ECO:0000313" key="2">
    <source>
        <dbReference type="Proteomes" id="UP001164250"/>
    </source>
</evidence>
<protein>
    <submittedName>
        <fullName evidence="1">Uncharacterized protein</fullName>
    </submittedName>
</protein>
<proteinExistence type="predicted"/>
<reference evidence="2" key="1">
    <citation type="journal article" date="2023" name="G3 (Bethesda)">
        <title>Genome assembly and association tests identify interacting loci associated with vigor, precocity, and sex in interspecific pistachio rootstocks.</title>
        <authorList>
            <person name="Palmer W."/>
            <person name="Jacygrad E."/>
            <person name="Sagayaradj S."/>
            <person name="Cavanaugh K."/>
            <person name="Han R."/>
            <person name="Bertier L."/>
            <person name="Beede B."/>
            <person name="Kafkas S."/>
            <person name="Golino D."/>
            <person name="Preece J."/>
            <person name="Michelmore R."/>
        </authorList>
    </citation>
    <scope>NUCLEOTIDE SEQUENCE [LARGE SCALE GENOMIC DNA]</scope>
</reference>
<comment type="caution">
    <text evidence="1">The sequence shown here is derived from an EMBL/GenBank/DDBJ whole genome shotgun (WGS) entry which is preliminary data.</text>
</comment>
<name>A0ACC1BPN5_9ROSI</name>
<evidence type="ECO:0000313" key="1">
    <source>
        <dbReference type="EMBL" id="KAJ0100900.1"/>
    </source>
</evidence>
<sequence>MNNERENSLELEEIKDQQEEIKRIPPWTKHITIRGLIASLAIGVIYSVIVMKLNLTTGLVPNLNVSAALLAFVFVKTWTELLHRAGITSTPFTRQENTIIQTCAVACYSIAVGGGFGSYLLGLNRKTYEQAGVETEGNNPNSVKEPGIGWMTGFLFVSSFVGILALVPLRKIMIIDYKLTYPSGTATAVLINGFHTPKGDKIAKKQVQGFTKFFSISFLWAFFQWFYSGGEQCGFVQFPTFGLKAWKNSFYFDFSMTYIGAGMICSHLVNLSLLLGAVLSWGIMWPLIGDLKGIWFPKTLPESSMKSLSGYKVFIAIALILGDGLYNFLKILFFTARSIHARVKNKRPKTSVPDDQKEAVDDDLRKNEMFIRESIPMWVACVGYTIFSVISIIVIPLMFPELKWYYVLVAYILAPSLSFCNAYGAGLTDMNMAYNYGKVALFVLAALSGKENGVVAGLVGCGLIKSIVSISSDLMHDFKTGHLTLTSPRSMLLSQAIGTAIGCVVAPLTFFLFYKAFDVGNPDGEYKAPYAIVYRNMAILGVEGFSALPQHCLQLCYGFFAFAILTNLLRDVSPEKIGKWIPLPMAMAVPFLVGAYFAIDMCVGSLVVFVWHKLNSRKASLMIPAVASGLICGDGLWILPSSILALAKVRPPICMQFLAT</sequence>
<dbReference type="EMBL" id="CM047899">
    <property type="protein sequence ID" value="KAJ0100900.1"/>
    <property type="molecule type" value="Genomic_DNA"/>
</dbReference>